<evidence type="ECO:0000313" key="2">
    <source>
        <dbReference type="EMBL" id="EKX60381.1"/>
    </source>
</evidence>
<feature type="compositionally biased region" description="Low complexity" evidence="1">
    <location>
        <begin position="14"/>
        <end position="25"/>
    </location>
</feature>
<accession>L1KHW1</accession>
<comment type="caution">
    <text evidence="2">The sequence shown here is derived from an EMBL/GenBank/DDBJ whole genome shotgun (WGS) entry which is preliminary data.</text>
</comment>
<reference evidence="2 3" key="1">
    <citation type="submission" date="2012-11" db="EMBL/GenBank/DDBJ databases">
        <authorList>
            <person name="Huguet-Tapia J.C."/>
            <person name="Durkin A.S."/>
            <person name="Pettis G.S."/>
            <person name="Badger J.H."/>
        </authorList>
    </citation>
    <scope>NUCLEOTIDE SEQUENCE [LARGE SCALE GENOMIC DNA]</scope>
    <source>
        <strain evidence="2 3">91-03</strain>
    </source>
</reference>
<feature type="region of interest" description="Disordered" evidence="1">
    <location>
        <begin position="1"/>
        <end position="105"/>
    </location>
</feature>
<evidence type="ECO:0000313" key="3">
    <source>
        <dbReference type="Proteomes" id="UP000010411"/>
    </source>
</evidence>
<evidence type="ECO:0000256" key="1">
    <source>
        <dbReference type="SAM" id="MobiDB-lite"/>
    </source>
</evidence>
<dbReference type="EMBL" id="AEJC01000656">
    <property type="protein sequence ID" value="EKX60381.1"/>
    <property type="molecule type" value="Genomic_DNA"/>
</dbReference>
<dbReference type="Proteomes" id="UP000010411">
    <property type="component" value="Unassembled WGS sequence"/>
</dbReference>
<feature type="compositionally biased region" description="Low complexity" evidence="1">
    <location>
        <begin position="60"/>
        <end position="69"/>
    </location>
</feature>
<keyword evidence="3" id="KW-1185">Reference proteome</keyword>
<proteinExistence type="predicted"/>
<gene>
    <name evidence="2" type="ORF">STRIP9103_01632</name>
</gene>
<dbReference type="AlphaFoldDB" id="L1KHW1"/>
<sequence>MSQLPAAAPPMSPTPSTTHAATAAARVPDGHDLRRPSYDPPPAHAEVSGCASVTNGRPGGAPSAASIASAERREAPDAGCQPPPRSDSTDRGRGVTVSGRTSSGR</sequence>
<protein>
    <submittedName>
        <fullName evidence="2">Uncharacterized protein</fullName>
    </submittedName>
</protein>
<name>L1KHW1_9ACTN</name>
<feature type="compositionally biased region" description="Basic and acidic residues" evidence="1">
    <location>
        <begin position="28"/>
        <end position="37"/>
    </location>
</feature>
<organism evidence="2 3">
    <name type="scientific">Streptomyces ipomoeae 91-03</name>
    <dbReference type="NCBI Taxonomy" id="698759"/>
    <lineage>
        <taxon>Bacteria</taxon>
        <taxon>Bacillati</taxon>
        <taxon>Actinomycetota</taxon>
        <taxon>Actinomycetes</taxon>
        <taxon>Kitasatosporales</taxon>
        <taxon>Streptomycetaceae</taxon>
        <taxon>Streptomyces</taxon>
    </lineage>
</organism>
<feature type="non-terminal residue" evidence="2">
    <location>
        <position position="105"/>
    </location>
</feature>